<dbReference type="InterPro" id="IPR043504">
    <property type="entry name" value="Peptidase_S1_PA_chymotrypsin"/>
</dbReference>
<dbReference type="InterPro" id="IPR009003">
    <property type="entry name" value="Peptidase_S1_PA"/>
</dbReference>
<sequence>MENTVHIQAATERYRRTKRQRTEIERRQRTGATRVVATGDQVEARVRRLARTGAVTPEAILRALPEGDQVARSTLLERIIADTNDLQAVNFLSRGARAARTVGRIGADLRGRRVPIGTGFLVAPALLLTNNHVLPDETAAAEAVLELNCEDGIDHEAGQVVLYRLDPGPLFLTDGELDYTLVAVAPGAAGPPGDEFGWNRLVHQQGKAVIGEWLNIVGHPQGRLKEVALRNNGLVNELDHFLHYRTDTEPGNSGSPVFNDQWEVVALHHSGIPATDAEGNWLKADGSRWRPSDGDGTVQWIANEGVRVSALLGHLFGRPLTVAERAVLDSLGPQAVPAGVQPVNVPAPPVAAPSVAAPSATALSGIPGQAGPGERAGLAVAGSLRARRPALAGDTHLVFLHGRGQLGRDSQRLRAGWAAGLAAGLGAAGLSPVDAADVWFPFYAGELQRGMDGREALADPSTASLYEELVCEAAERAGMPPGLVASGPSADLTMPDLAAALAVPGTPAALAVLPPAFALPGEQEGLLDSVVGRLHRPLSWLANRSGLDEAIIAAVFADVAAYLDRPAVRDRVLDAVLGCLPPGGRMVLVSHSLGTVVAMDLLTRLPGSLTVDTLVTAGSPLGMDAVYKRLLVGGPRRPDRVRTWVNAWCAADAVAIGCPLQGAWGADVVDVVTDNAKDRAHSIAEYLSDPRVARAVVAGSGVP</sequence>
<keyword evidence="4" id="KW-0720">Serine protease</keyword>
<evidence type="ECO:0000313" key="6">
    <source>
        <dbReference type="Proteomes" id="UP000199413"/>
    </source>
</evidence>
<dbReference type="GO" id="GO:0006508">
    <property type="term" value="P:proteolysis"/>
    <property type="evidence" value="ECO:0007669"/>
    <property type="project" value="UniProtKB-KW"/>
</dbReference>
<keyword evidence="6" id="KW-1185">Reference proteome</keyword>
<dbReference type="Gene3D" id="3.40.50.1820">
    <property type="entry name" value="alpha/beta hydrolase"/>
    <property type="match status" value="1"/>
</dbReference>
<organism evidence="5 6">
    <name type="scientific">Micromonospora rhizosphaerae</name>
    <dbReference type="NCBI Taxonomy" id="568872"/>
    <lineage>
        <taxon>Bacteria</taxon>
        <taxon>Bacillati</taxon>
        <taxon>Actinomycetota</taxon>
        <taxon>Actinomycetes</taxon>
        <taxon>Micromonosporales</taxon>
        <taxon>Micromonosporaceae</taxon>
        <taxon>Micromonospora</taxon>
    </lineage>
</organism>
<name>A0A1C6SIS5_9ACTN</name>
<keyword evidence="2" id="KW-0732">Signal</keyword>
<evidence type="ECO:0000256" key="4">
    <source>
        <dbReference type="ARBA" id="ARBA00022825"/>
    </source>
</evidence>
<dbReference type="EMBL" id="FMHV01000002">
    <property type="protein sequence ID" value="SCL29440.1"/>
    <property type="molecule type" value="Genomic_DNA"/>
</dbReference>
<dbReference type="InterPro" id="IPR000126">
    <property type="entry name" value="V8_ser_AS"/>
</dbReference>
<dbReference type="AlphaFoldDB" id="A0A1C6SIS5"/>
<keyword evidence="3" id="KW-0378">Hydrolase</keyword>
<dbReference type="PANTHER" id="PTHR36234:SF5">
    <property type="entry name" value="LYSYL ENDOPEPTIDASE"/>
    <property type="match status" value="1"/>
</dbReference>
<dbReference type="SUPFAM" id="SSF53474">
    <property type="entry name" value="alpha/beta-Hydrolases"/>
    <property type="match status" value="1"/>
</dbReference>
<protein>
    <submittedName>
        <fullName evidence="5">V8-like Glu-specific endopeptidase</fullName>
    </submittedName>
</protein>
<accession>A0A1C6SIS5</accession>
<dbReference type="InterPro" id="IPR029058">
    <property type="entry name" value="AB_hydrolase_fold"/>
</dbReference>
<evidence type="ECO:0000313" key="5">
    <source>
        <dbReference type="EMBL" id="SCL29440.1"/>
    </source>
</evidence>
<evidence type="ECO:0000256" key="2">
    <source>
        <dbReference type="ARBA" id="ARBA00022729"/>
    </source>
</evidence>
<reference evidence="6" key="1">
    <citation type="submission" date="2016-06" db="EMBL/GenBank/DDBJ databases">
        <authorList>
            <person name="Varghese N."/>
            <person name="Submissions Spin"/>
        </authorList>
    </citation>
    <scope>NUCLEOTIDE SEQUENCE [LARGE SCALE GENOMIC DNA]</scope>
    <source>
        <strain evidence="6">DSM 45431</strain>
    </source>
</reference>
<dbReference type="SUPFAM" id="SSF50494">
    <property type="entry name" value="Trypsin-like serine proteases"/>
    <property type="match status" value="1"/>
</dbReference>
<evidence type="ECO:0000256" key="3">
    <source>
        <dbReference type="ARBA" id="ARBA00022801"/>
    </source>
</evidence>
<dbReference type="RefSeq" id="WP_091342985.1">
    <property type="nucleotide sequence ID" value="NZ_FMHV01000002.1"/>
</dbReference>
<dbReference type="OrthoDB" id="1855925at2"/>
<dbReference type="PANTHER" id="PTHR36234">
    <property type="entry name" value="LYSYL ENDOPEPTIDASE"/>
    <property type="match status" value="1"/>
</dbReference>
<keyword evidence="1" id="KW-0645">Protease</keyword>
<dbReference type="STRING" id="568872.GA0070624_3883"/>
<proteinExistence type="predicted"/>
<dbReference type="GO" id="GO:0008236">
    <property type="term" value="F:serine-type peptidase activity"/>
    <property type="evidence" value="ECO:0007669"/>
    <property type="project" value="UniProtKB-KW"/>
</dbReference>
<dbReference type="PROSITE" id="PS00673">
    <property type="entry name" value="V8_SER"/>
    <property type="match status" value="1"/>
</dbReference>
<evidence type="ECO:0000256" key="1">
    <source>
        <dbReference type="ARBA" id="ARBA00022670"/>
    </source>
</evidence>
<dbReference type="Proteomes" id="UP000199413">
    <property type="component" value="Unassembled WGS sequence"/>
</dbReference>
<gene>
    <name evidence="5" type="ORF">GA0070624_3883</name>
</gene>
<dbReference type="Pfam" id="PF13365">
    <property type="entry name" value="Trypsin_2"/>
    <property type="match status" value="1"/>
</dbReference>
<dbReference type="Gene3D" id="2.40.10.10">
    <property type="entry name" value="Trypsin-like serine proteases"/>
    <property type="match status" value="2"/>
</dbReference>